<proteinExistence type="predicted"/>
<dbReference type="OrthoDB" id="277888at2759"/>
<dbReference type="Proteomes" id="UP000515908">
    <property type="component" value="Chromosome 27"/>
</dbReference>
<evidence type="ECO:0000313" key="2">
    <source>
        <dbReference type="Proteomes" id="UP000515908"/>
    </source>
</evidence>
<name>S9VGG7_9TRYP</name>
<dbReference type="AlphaFoldDB" id="S9VGG7"/>
<dbReference type="EMBL" id="LR877171">
    <property type="protein sequence ID" value="CAD2222641.1"/>
    <property type="molecule type" value="Genomic_DNA"/>
</dbReference>
<evidence type="ECO:0000313" key="1">
    <source>
        <dbReference type="EMBL" id="CAD2222641.1"/>
    </source>
</evidence>
<accession>S9VGG7</accession>
<reference evidence="1 2" key="1">
    <citation type="submission" date="2020-08" db="EMBL/GenBank/DDBJ databases">
        <authorList>
            <person name="Newling K."/>
            <person name="Davey J."/>
            <person name="Forrester S."/>
        </authorList>
    </citation>
    <scope>NUCLEOTIDE SEQUENCE [LARGE SCALE GENOMIC DNA]</scope>
    <source>
        <strain evidence="2">Crithidia deanei Carvalho (ATCC PRA-265)</strain>
    </source>
</reference>
<organism evidence="1 2">
    <name type="scientific">Angomonas deanei</name>
    <dbReference type="NCBI Taxonomy" id="59799"/>
    <lineage>
        <taxon>Eukaryota</taxon>
        <taxon>Discoba</taxon>
        <taxon>Euglenozoa</taxon>
        <taxon>Kinetoplastea</taxon>
        <taxon>Metakinetoplastina</taxon>
        <taxon>Trypanosomatida</taxon>
        <taxon>Trypanosomatidae</taxon>
        <taxon>Strigomonadinae</taxon>
        <taxon>Angomonas</taxon>
    </lineage>
</organism>
<gene>
    <name evidence="1" type="ORF">ADEAN_001018500</name>
</gene>
<protein>
    <submittedName>
        <fullName evidence="1">Complex 1 protein (LYR family), putative</fullName>
    </submittedName>
</protein>
<dbReference type="VEuPathDB" id="TriTrypDB:ADEAN_001018500"/>
<keyword evidence="2" id="KW-1185">Reference proteome</keyword>
<sequence length="116" mass="13703">MLGRTRLILRSGAKWWKEGKPDFARANLRKSKLEEKRLTQAHYLPPVEPTPQQATQLYRRLLKEGEKQLKVTDKDFFRRKVKLEFEVTSRQTSARVRGIMYEKGCWMCEHKLGGIV</sequence>